<keyword evidence="1" id="KW-0175">Coiled coil</keyword>
<gene>
    <name evidence="3" type="ORF">FVW59_06770</name>
</gene>
<dbReference type="EMBL" id="VRYZ01000002">
    <property type="protein sequence ID" value="TXS93523.1"/>
    <property type="molecule type" value="Genomic_DNA"/>
</dbReference>
<organism evidence="3 4">
    <name type="scientific">Parahaliea aestuarii</name>
    <dbReference type="NCBI Taxonomy" id="1852021"/>
    <lineage>
        <taxon>Bacteria</taxon>
        <taxon>Pseudomonadati</taxon>
        <taxon>Pseudomonadota</taxon>
        <taxon>Gammaproteobacteria</taxon>
        <taxon>Cellvibrionales</taxon>
        <taxon>Halieaceae</taxon>
        <taxon>Parahaliea</taxon>
    </lineage>
</organism>
<dbReference type="Proteomes" id="UP000321933">
    <property type="component" value="Unassembled WGS sequence"/>
</dbReference>
<proteinExistence type="predicted"/>
<evidence type="ECO:0000313" key="4">
    <source>
        <dbReference type="Proteomes" id="UP000321933"/>
    </source>
</evidence>
<feature type="transmembrane region" description="Helical" evidence="2">
    <location>
        <begin position="566"/>
        <end position="583"/>
    </location>
</feature>
<feature type="coiled-coil region" evidence="1">
    <location>
        <begin position="70"/>
        <end position="123"/>
    </location>
</feature>
<evidence type="ECO:0000256" key="2">
    <source>
        <dbReference type="SAM" id="Phobius"/>
    </source>
</evidence>
<dbReference type="RefSeq" id="WP_148063458.1">
    <property type="nucleotide sequence ID" value="NZ_VRYZ01000002.1"/>
</dbReference>
<feature type="transmembrane region" description="Helical" evidence="2">
    <location>
        <begin position="475"/>
        <end position="498"/>
    </location>
</feature>
<reference evidence="3 4" key="1">
    <citation type="submission" date="2019-08" db="EMBL/GenBank/DDBJ databases">
        <title>Parahaliea maris sp. nov., isolated from the surface seawater.</title>
        <authorList>
            <person name="Liu Y."/>
        </authorList>
    </citation>
    <scope>NUCLEOTIDE SEQUENCE [LARGE SCALE GENOMIC DNA]</scope>
    <source>
        <strain evidence="3 4">S2-26</strain>
    </source>
</reference>
<accession>A0A5C8ZY47</accession>
<keyword evidence="4" id="KW-1185">Reference proteome</keyword>
<sequence>MHRFNLTFDGDIQTGRDLDKVKRQFAEILGIEDESYLEDCFTGTPVVLRNNLDRKTAADLYHRLNLIGAITQLLSDDAGAEAEAEDAEQRRAQARLRARALERKLAGEQKAQAKARLARAQATPATGSTACPNLYALIPFRVTTALRERPTRARWLSRRYLAAAIAALALLVIAGIAGRILQPPPAPAGALAAAPLGGGGLALVLADRLLLHDRAGVGVQSLPLAGLGLASVEAVATGSASEELFLLAQTVASEEAPGSNRGLFRCHLPTLSCLPHGPQDTLPASFALHPYSGMMLQALPGTSVLRKLDAAGKVVAESDHTFRPHPTLLPRDGLLYTDSTEGPALSILRYENDALGRQLDEIFLMAPQALEAGYEQVHTFAANSSRWWVVLQHPDSKERGLYQFERRFGFERELPLPQGFVAEQVIVWGEKLLVLDPRRAGLLRFSAEGQAEAPLKSDLLQALITERSSALQRHVALTSALHALLWLAFIACAAMALLHRMRQQAFQPDSLRGADPVDHAASQASWVAKPPQREAQLRRLARLYLPASCLLLVLAVLLQVAPSTLAALILFLGGPSLALWLYLRSSTGHIAVLGDRLLLVDHRNVYHTARDARIFYRGWFLAIDDVLVYTGPRVLPSFVPAALQHNIVPLVEHGLRMGRWDLLARLVEGRHPLALAAGTVLASTLCAIAVVVAL</sequence>
<comment type="caution">
    <text evidence="3">The sequence shown here is derived from an EMBL/GenBank/DDBJ whole genome shotgun (WGS) entry which is preliminary data.</text>
</comment>
<keyword evidence="2" id="KW-0812">Transmembrane</keyword>
<dbReference type="OrthoDB" id="5736790at2"/>
<protein>
    <submittedName>
        <fullName evidence="3">Uncharacterized protein</fullName>
    </submittedName>
</protein>
<evidence type="ECO:0000256" key="1">
    <source>
        <dbReference type="SAM" id="Coils"/>
    </source>
</evidence>
<dbReference type="AlphaFoldDB" id="A0A5C8ZY47"/>
<keyword evidence="2" id="KW-0472">Membrane</keyword>
<feature type="transmembrane region" description="Helical" evidence="2">
    <location>
        <begin position="543"/>
        <end position="560"/>
    </location>
</feature>
<feature type="transmembrane region" description="Helical" evidence="2">
    <location>
        <begin position="673"/>
        <end position="693"/>
    </location>
</feature>
<feature type="transmembrane region" description="Helical" evidence="2">
    <location>
        <begin position="160"/>
        <end position="181"/>
    </location>
</feature>
<evidence type="ECO:0000313" key="3">
    <source>
        <dbReference type="EMBL" id="TXS93523.1"/>
    </source>
</evidence>
<keyword evidence="2" id="KW-1133">Transmembrane helix</keyword>
<name>A0A5C8ZY47_9GAMM</name>